<dbReference type="Ensembl" id="ENSCCRT00015047062.1">
    <property type="protein sequence ID" value="ENSCCRP00015045531.1"/>
    <property type="gene ID" value="ENSCCRG00015018893.1"/>
</dbReference>
<sequence length="322" mass="37105">MEKANMLARAFADIHKGSHLEERYKKRKEEVMKINRNILNTKVSNMSIMDSEINMSELKRALSNTAYSAPGTDNLCYAMFRKLPDNILEKVLKLFNKVWNEGKLPSMWKWARILPFTKPGKDSSDPGNYRPIALTSHFGKLMEKIIVGHLNYFLEYINPLKGYQTGFRRCKSTTDALVKVCNETEKSLIMKEVMVAVFLDIEKAYDTMWREGLLIKLGKLGINGKMYNYILDFLSQRSIRVKVGDAVSDEFIVENGIPQGSVISPILFNIMINDIYEKLGDSNEGLLYADDAVIWRRGRNISYVNDKIQKDIHVLEQWGIDW</sequence>
<accession>A0A8C1V3S8</accession>
<evidence type="ECO:0000313" key="2">
    <source>
        <dbReference type="Ensembl" id="ENSCCRP00015045531.1"/>
    </source>
</evidence>
<dbReference type="InterPro" id="IPR043502">
    <property type="entry name" value="DNA/RNA_pol_sf"/>
</dbReference>
<protein>
    <recommendedName>
        <fullName evidence="1">Reverse transcriptase domain-containing protein</fullName>
    </recommendedName>
</protein>
<dbReference type="PROSITE" id="PS50878">
    <property type="entry name" value="RT_POL"/>
    <property type="match status" value="1"/>
</dbReference>
<dbReference type="PANTHER" id="PTHR19446">
    <property type="entry name" value="REVERSE TRANSCRIPTASES"/>
    <property type="match status" value="1"/>
</dbReference>
<feature type="domain" description="Reverse transcriptase" evidence="1">
    <location>
        <begin position="97"/>
        <end position="322"/>
    </location>
</feature>
<reference evidence="2" key="1">
    <citation type="submission" date="2025-08" db="UniProtKB">
        <authorList>
            <consortium name="Ensembl"/>
        </authorList>
    </citation>
    <scope>IDENTIFICATION</scope>
</reference>
<proteinExistence type="predicted"/>
<dbReference type="InterPro" id="IPR000477">
    <property type="entry name" value="RT_dom"/>
</dbReference>
<evidence type="ECO:0000313" key="3">
    <source>
        <dbReference type="Proteomes" id="UP000694700"/>
    </source>
</evidence>
<organism evidence="2 3">
    <name type="scientific">Cyprinus carpio</name>
    <name type="common">Common carp</name>
    <dbReference type="NCBI Taxonomy" id="7962"/>
    <lineage>
        <taxon>Eukaryota</taxon>
        <taxon>Metazoa</taxon>
        <taxon>Chordata</taxon>
        <taxon>Craniata</taxon>
        <taxon>Vertebrata</taxon>
        <taxon>Euteleostomi</taxon>
        <taxon>Actinopterygii</taxon>
        <taxon>Neopterygii</taxon>
        <taxon>Teleostei</taxon>
        <taxon>Ostariophysi</taxon>
        <taxon>Cypriniformes</taxon>
        <taxon>Cyprinidae</taxon>
        <taxon>Cyprininae</taxon>
        <taxon>Cyprinus</taxon>
    </lineage>
</organism>
<name>A0A8C1V3S8_CYPCA</name>
<evidence type="ECO:0000259" key="1">
    <source>
        <dbReference type="PROSITE" id="PS50878"/>
    </source>
</evidence>
<dbReference type="Pfam" id="PF00078">
    <property type="entry name" value="RVT_1"/>
    <property type="match status" value="1"/>
</dbReference>
<dbReference type="SUPFAM" id="SSF56672">
    <property type="entry name" value="DNA/RNA polymerases"/>
    <property type="match status" value="1"/>
</dbReference>
<dbReference type="Proteomes" id="UP000694700">
    <property type="component" value="Unplaced"/>
</dbReference>
<dbReference type="CDD" id="cd01650">
    <property type="entry name" value="RT_nLTR_like"/>
    <property type="match status" value="1"/>
</dbReference>
<dbReference type="AlphaFoldDB" id="A0A8C1V3S8"/>